<dbReference type="EMBL" id="UZAU01000640">
    <property type="status" value="NOT_ANNOTATED_CDS"/>
    <property type="molecule type" value="Genomic_DNA"/>
</dbReference>
<evidence type="ECO:0000313" key="3">
    <source>
        <dbReference type="Proteomes" id="UP000596661"/>
    </source>
</evidence>
<dbReference type="Pfam" id="PF07727">
    <property type="entry name" value="RVT_2"/>
    <property type="match status" value="1"/>
</dbReference>
<reference evidence="2" key="1">
    <citation type="submission" date="2018-11" db="EMBL/GenBank/DDBJ databases">
        <authorList>
            <person name="Grassa J C."/>
        </authorList>
    </citation>
    <scope>NUCLEOTIDE SEQUENCE [LARGE SCALE GENOMIC DNA]</scope>
</reference>
<sequence length="174" mass="19715">MVLIYVDDIIIAGNDSKKLLDFITYLNTMFALKDLGPLHHFLGIEVHRDKTGLYLSQAKYIKELLTKTEMLHLKLCSTPMTVGKALSKTDGEPLLQQPTAYCSIIRGLQYLTHTWPDLSFTVNKLSQYLQASTTTHKTVTKRVLRYLNGTINHDLHIKYSDHLAITGYSDVDCA</sequence>
<dbReference type="Proteomes" id="UP000596661">
    <property type="component" value="Chromosome 7"/>
</dbReference>
<dbReference type="SUPFAM" id="SSF56672">
    <property type="entry name" value="DNA/RNA polymerases"/>
    <property type="match status" value="1"/>
</dbReference>
<dbReference type="EnsemblPlants" id="evm.model.07.632">
    <property type="protein sequence ID" value="cds.evm.model.07.632"/>
    <property type="gene ID" value="evm.TU.07.632"/>
</dbReference>
<reference evidence="2" key="2">
    <citation type="submission" date="2021-03" db="UniProtKB">
        <authorList>
            <consortium name="EnsemblPlants"/>
        </authorList>
    </citation>
    <scope>IDENTIFICATION</scope>
</reference>
<dbReference type="AlphaFoldDB" id="A0A803Q5T4"/>
<dbReference type="PANTHER" id="PTHR11439:SF467">
    <property type="entry name" value="INTEGRASE CATALYTIC DOMAIN-CONTAINING PROTEIN"/>
    <property type="match status" value="1"/>
</dbReference>
<dbReference type="InterPro" id="IPR013103">
    <property type="entry name" value="RVT_2"/>
</dbReference>
<feature type="domain" description="Reverse transcriptase Ty1/copia-type" evidence="1">
    <location>
        <begin position="2"/>
        <end position="81"/>
    </location>
</feature>
<proteinExistence type="predicted"/>
<protein>
    <recommendedName>
        <fullName evidence="1">Reverse transcriptase Ty1/copia-type domain-containing protein</fullName>
    </recommendedName>
</protein>
<dbReference type="InterPro" id="IPR043502">
    <property type="entry name" value="DNA/RNA_pol_sf"/>
</dbReference>
<dbReference type="Gramene" id="evm.model.07.632">
    <property type="protein sequence ID" value="cds.evm.model.07.632"/>
    <property type="gene ID" value="evm.TU.07.632"/>
</dbReference>
<dbReference type="OMA" id="LTHTWPD"/>
<evidence type="ECO:0000259" key="1">
    <source>
        <dbReference type="Pfam" id="PF07727"/>
    </source>
</evidence>
<accession>A0A803Q5T4</accession>
<keyword evidence="3" id="KW-1185">Reference proteome</keyword>
<organism evidence="2 3">
    <name type="scientific">Cannabis sativa</name>
    <name type="common">Hemp</name>
    <name type="synonym">Marijuana</name>
    <dbReference type="NCBI Taxonomy" id="3483"/>
    <lineage>
        <taxon>Eukaryota</taxon>
        <taxon>Viridiplantae</taxon>
        <taxon>Streptophyta</taxon>
        <taxon>Embryophyta</taxon>
        <taxon>Tracheophyta</taxon>
        <taxon>Spermatophyta</taxon>
        <taxon>Magnoliopsida</taxon>
        <taxon>eudicotyledons</taxon>
        <taxon>Gunneridae</taxon>
        <taxon>Pentapetalae</taxon>
        <taxon>rosids</taxon>
        <taxon>fabids</taxon>
        <taxon>Rosales</taxon>
        <taxon>Cannabaceae</taxon>
        <taxon>Cannabis</taxon>
    </lineage>
</organism>
<evidence type="ECO:0000313" key="2">
    <source>
        <dbReference type="EnsemblPlants" id="cds.evm.model.07.632"/>
    </source>
</evidence>
<dbReference type="PANTHER" id="PTHR11439">
    <property type="entry name" value="GAG-POL-RELATED RETROTRANSPOSON"/>
    <property type="match status" value="1"/>
</dbReference>
<name>A0A803Q5T4_CANSA</name>